<reference evidence="5 6" key="1">
    <citation type="journal article" date="2023" name="Sci. Data">
        <title>Genome assembly of the Korean intertidal mud-creeper Batillaria attramentaria.</title>
        <authorList>
            <person name="Patra A.K."/>
            <person name="Ho P.T."/>
            <person name="Jun S."/>
            <person name="Lee S.J."/>
            <person name="Kim Y."/>
            <person name="Won Y.J."/>
        </authorList>
    </citation>
    <scope>NUCLEOTIDE SEQUENCE [LARGE SCALE GENOMIC DNA]</scope>
    <source>
        <strain evidence="5">Wonlab-2016</strain>
    </source>
</reference>
<feature type="transmembrane region" description="Helical" evidence="4">
    <location>
        <begin position="37"/>
        <end position="57"/>
    </location>
</feature>
<comment type="caution">
    <text evidence="5">The sequence shown here is derived from an EMBL/GenBank/DDBJ whole genome shotgun (WGS) entry which is preliminary data.</text>
</comment>
<evidence type="ECO:0000256" key="2">
    <source>
        <dbReference type="ARBA" id="ARBA00023065"/>
    </source>
</evidence>
<evidence type="ECO:0000256" key="1">
    <source>
        <dbReference type="ARBA" id="ARBA00022448"/>
    </source>
</evidence>
<keyword evidence="1" id="KW-0813">Transport</keyword>
<keyword evidence="3" id="KW-0407">Ion channel</keyword>
<evidence type="ECO:0000256" key="3">
    <source>
        <dbReference type="ARBA" id="ARBA00023303"/>
    </source>
</evidence>
<feature type="transmembrane region" description="Helical" evidence="4">
    <location>
        <begin position="109"/>
        <end position="126"/>
    </location>
</feature>
<evidence type="ECO:0000256" key="4">
    <source>
        <dbReference type="SAM" id="Phobius"/>
    </source>
</evidence>
<name>A0ABD0KGN9_9CAEN</name>
<evidence type="ECO:0000313" key="5">
    <source>
        <dbReference type="EMBL" id="KAK7486358.1"/>
    </source>
</evidence>
<protein>
    <recommendedName>
        <fullName evidence="7">Ion transport domain-containing protein</fullName>
    </recommendedName>
</protein>
<proteinExistence type="predicted"/>
<dbReference type="Proteomes" id="UP001519460">
    <property type="component" value="Unassembled WGS sequence"/>
</dbReference>
<dbReference type="EMBL" id="JACVVK020000180">
    <property type="protein sequence ID" value="KAK7486358.1"/>
    <property type="molecule type" value="Genomic_DNA"/>
</dbReference>
<keyword evidence="6" id="KW-1185">Reference proteome</keyword>
<keyword evidence="4" id="KW-0472">Membrane</keyword>
<evidence type="ECO:0000313" key="6">
    <source>
        <dbReference type="Proteomes" id="UP001519460"/>
    </source>
</evidence>
<dbReference type="GO" id="GO:0034220">
    <property type="term" value="P:monoatomic ion transmembrane transport"/>
    <property type="evidence" value="ECO:0007669"/>
    <property type="project" value="UniProtKB-KW"/>
</dbReference>
<organism evidence="5 6">
    <name type="scientific">Batillaria attramentaria</name>
    <dbReference type="NCBI Taxonomy" id="370345"/>
    <lineage>
        <taxon>Eukaryota</taxon>
        <taxon>Metazoa</taxon>
        <taxon>Spiralia</taxon>
        <taxon>Lophotrochozoa</taxon>
        <taxon>Mollusca</taxon>
        <taxon>Gastropoda</taxon>
        <taxon>Caenogastropoda</taxon>
        <taxon>Sorbeoconcha</taxon>
        <taxon>Cerithioidea</taxon>
        <taxon>Batillariidae</taxon>
        <taxon>Batillaria</taxon>
    </lineage>
</organism>
<dbReference type="PANTHER" id="PTHR10117:SF54">
    <property type="entry name" value="TRANSIENT RECEPTOR POTENTIAL-GAMMA PROTEIN"/>
    <property type="match status" value="1"/>
</dbReference>
<feature type="transmembrane region" description="Helical" evidence="4">
    <location>
        <begin position="147"/>
        <end position="169"/>
    </location>
</feature>
<keyword evidence="2" id="KW-0406">Ion transport</keyword>
<dbReference type="PANTHER" id="PTHR10117">
    <property type="entry name" value="TRANSIENT RECEPTOR POTENTIAL CHANNEL"/>
    <property type="match status" value="1"/>
</dbReference>
<dbReference type="InterPro" id="IPR002153">
    <property type="entry name" value="TRPC_channel"/>
</dbReference>
<feature type="transmembrane region" description="Helical" evidence="4">
    <location>
        <begin position="69"/>
        <end position="89"/>
    </location>
</feature>
<dbReference type="AlphaFoldDB" id="A0ABD0KGN9"/>
<sequence>MRCVFQFIAHASCQEHLMSMWYSGVPWFQHQPFTMKLFLLPLGIMFIPVTAIVYVFLPYSRVGEVLRSPFMKFVNYICSYTAFLVLLFFATTLTSTSHNIDLFTGTEGVVNSLIMFYVLGMFWAECKQLWEMGVRGYFSQMWNYMDITMLALYTAAYAIEGVIYTKVIFLQRGIIPKPSVSMGR</sequence>
<evidence type="ECO:0008006" key="7">
    <source>
        <dbReference type="Google" id="ProtNLM"/>
    </source>
</evidence>
<keyword evidence="4" id="KW-1133">Transmembrane helix</keyword>
<accession>A0ABD0KGN9</accession>
<gene>
    <name evidence="5" type="ORF">BaRGS_00022406</name>
</gene>
<keyword evidence="4" id="KW-0812">Transmembrane</keyword>